<evidence type="ECO:0000256" key="4">
    <source>
        <dbReference type="ARBA" id="ARBA00022679"/>
    </source>
</evidence>
<evidence type="ECO:0000256" key="9">
    <source>
        <dbReference type="SAM" id="Phobius"/>
    </source>
</evidence>
<evidence type="ECO:0000256" key="7">
    <source>
        <dbReference type="ARBA" id="ARBA00022840"/>
    </source>
</evidence>
<dbReference type="SMART" id="SM00387">
    <property type="entry name" value="HATPase_c"/>
    <property type="match status" value="1"/>
</dbReference>
<organism evidence="11 12">
    <name type="scientific">Streptomyces mangrovisoli</name>
    <dbReference type="NCBI Taxonomy" id="1428628"/>
    <lineage>
        <taxon>Bacteria</taxon>
        <taxon>Bacillati</taxon>
        <taxon>Actinomycetota</taxon>
        <taxon>Actinomycetes</taxon>
        <taxon>Kitasatosporales</taxon>
        <taxon>Streptomycetaceae</taxon>
        <taxon>Streptomyces</taxon>
    </lineage>
</organism>
<accession>A0A1J4NMS9</accession>
<dbReference type="CDD" id="cd16917">
    <property type="entry name" value="HATPase_UhpB-NarQ-NarX-like"/>
    <property type="match status" value="1"/>
</dbReference>
<evidence type="ECO:0000313" key="12">
    <source>
        <dbReference type="Proteomes" id="UP000034196"/>
    </source>
</evidence>
<feature type="transmembrane region" description="Helical" evidence="9">
    <location>
        <begin position="28"/>
        <end position="46"/>
    </location>
</feature>
<gene>
    <name evidence="11" type="ORF">WN71_032690</name>
</gene>
<dbReference type="Pfam" id="PF02518">
    <property type="entry name" value="HATPase_c"/>
    <property type="match status" value="1"/>
</dbReference>
<dbReference type="STRING" id="1428628.WN71_032690"/>
<dbReference type="EMBL" id="LAVA02000097">
    <property type="protein sequence ID" value="OIJ63584.1"/>
    <property type="molecule type" value="Genomic_DNA"/>
</dbReference>
<evidence type="ECO:0000256" key="2">
    <source>
        <dbReference type="ARBA" id="ARBA00012438"/>
    </source>
</evidence>
<evidence type="ECO:0000256" key="1">
    <source>
        <dbReference type="ARBA" id="ARBA00000085"/>
    </source>
</evidence>
<keyword evidence="3" id="KW-0597">Phosphoprotein</keyword>
<dbReference type="Pfam" id="PF07730">
    <property type="entry name" value="HisKA_3"/>
    <property type="match status" value="1"/>
</dbReference>
<dbReference type="Proteomes" id="UP000034196">
    <property type="component" value="Unassembled WGS sequence"/>
</dbReference>
<keyword evidence="6" id="KW-0418">Kinase</keyword>
<dbReference type="GO" id="GO:0046983">
    <property type="term" value="F:protein dimerization activity"/>
    <property type="evidence" value="ECO:0007669"/>
    <property type="project" value="InterPro"/>
</dbReference>
<evidence type="ECO:0000256" key="6">
    <source>
        <dbReference type="ARBA" id="ARBA00022777"/>
    </source>
</evidence>
<keyword evidence="7" id="KW-0067">ATP-binding</keyword>
<protein>
    <recommendedName>
        <fullName evidence="2">histidine kinase</fullName>
        <ecNumber evidence="2">2.7.13.3</ecNumber>
    </recommendedName>
</protein>
<dbReference type="PANTHER" id="PTHR24421">
    <property type="entry name" value="NITRATE/NITRITE SENSOR PROTEIN NARX-RELATED"/>
    <property type="match status" value="1"/>
</dbReference>
<dbReference type="SUPFAM" id="SSF55874">
    <property type="entry name" value="ATPase domain of HSP90 chaperone/DNA topoisomerase II/histidine kinase"/>
    <property type="match status" value="1"/>
</dbReference>
<evidence type="ECO:0000256" key="5">
    <source>
        <dbReference type="ARBA" id="ARBA00022741"/>
    </source>
</evidence>
<keyword evidence="12" id="KW-1185">Reference proteome</keyword>
<dbReference type="Gene3D" id="1.20.5.1930">
    <property type="match status" value="1"/>
</dbReference>
<keyword evidence="9" id="KW-1133">Transmembrane helix</keyword>
<dbReference type="GO" id="GO:0000155">
    <property type="term" value="F:phosphorelay sensor kinase activity"/>
    <property type="evidence" value="ECO:0007669"/>
    <property type="project" value="InterPro"/>
</dbReference>
<keyword evidence="8" id="KW-0902">Two-component regulatory system</keyword>
<evidence type="ECO:0000256" key="8">
    <source>
        <dbReference type="ARBA" id="ARBA00023012"/>
    </source>
</evidence>
<reference evidence="11" key="1">
    <citation type="submission" date="2016-10" db="EMBL/GenBank/DDBJ databases">
        <title>Genome sequence of Streptomyces mangrovisoli MUSC 149.</title>
        <authorList>
            <person name="Lee L.-H."/>
            <person name="Ser H.-L."/>
        </authorList>
    </citation>
    <scope>NUCLEOTIDE SEQUENCE [LARGE SCALE GENOMIC DNA]</scope>
    <source>
        <strain evidence="11">MUSC 149</strain>
    </source>
</reference>
<dbReference type="InterPro" id="IPR003594">
    <property type="entry name" value="HATPase_dom"/>
</dbReference>
<dbReference type="Gene3D" id="3.30.565.10">
    <property type="entry name" value="Histidine kinase-like ATPase, C-terminal domain"/>
    <property type="match status" value="1"/>
</dbReference>
<dbReference type="InterPro" id="IPR011712">
    <property type="entry name" value="Sig_transdc_His_kin_sub3_dim/P"/>
</dbReference>
<dbReference type="GO" id="GO:0016020">
    <property type="term" value="C:membrane"/>
    <property type="evidence" value="ECO:0007669"/>
    <property type="project" value="InterPro"/>
</dbReference>
<comment type="catalytic activity">
    <reaction evidence="1">
        <text>ATP + protein L-histidine = ADP + protein N-phospho-L-histidine.</text>
        <dbReference type="EC" id="2.7.13.3"/>
    </reaction>
</comment>
<dbReference type="PANTHER" id="PTHR24421:SF10">
    <property type="entry name" value="NITRATE_NITRITE SENSOR PROTEIN NARQ"/>
    <property type="match status" value="1"/>
</dbReference>
<keyword evidence="9" id="KW-0472">Membrane</keyword>
<dbReference type="AlphaFoldDB" id="A0A1J4NMS9"/>
<evidence type="ECO:0000259" key="10">
    <source>
        <dbReference type="SMART" id="SM00387"/>
    </source>
</evidence>
<dbReference type="GO" id="GO:0005524">
    <property type="term" value="F:ATP binding"/>
    <property type="evidence" value="ECO:0007669"/>
    <property type="project" value="UniProtKB-KW"/>
</dbReference>
<evidence type="ECO:0000256" key="3">
    <source>
        <dbReference type="ARBA" id="ARBA00022553"/>
    </source>
</evidence>
<name>A0A1J4NMS9_9ACTN</name>
<dbReference type="InterPro" id="IPR050482">
    <property type="entry name" value="Sensor_HK_TwoCompSys"/>
</dbReference>
<feature type="domain" description="Histidine kinase/HSP90-like ATPase" evidence="10">
    <location>
        <begin position="267"/>
        <end position="363"/>
    </location>
</feature>
<sequence length="375" mass="38548">MARGAVAAVLAGLIAAEGVVLGGQPTAPRAIALAAGVVVCLCAVPWPGVRLEVRGTVAAAVSLATTVVLLSVDRSLRDWGLGESLALLLLLGPVLRRSAAPTAARLGAALAVAAVGAPARDAHPGPFTLAAATMTALVCAHTLSLRAYDTRRLAELRAVRGQERRELARELHDLVAHHIAGIVVLAQAGRWTGADGPGTEAFARIEKEGDEALASMHRLVGLLRDSARTEPVAGLKEVRELVDTFSRTGPPAEFDLAPGLAARVDRASAAAVHRVVREALTNVRRHARDATWVKVSLEPYGADGLRLTVRDDGRSAAPAPESQGGGFGVAGMAERVEALGGSLTAGPGPEGGWQVQALLPATLSAARTDRGSTAP</sequence>
<evidence type="ECO:0000313" key="11">
    <source>
        <dbReference type="EMBL" id="OIJ63584.1"/>
    </source>
</evidence>
<comment type="caution">
    <text evidence="11">The sequence shown here is derived from an EMBL/GenBank/DDBJ whole genome shotgun (WGS) entry which is preliminary data.</text>
</comment>
<keyword evidence="4" id="KW-0808">Transferase</keyword>
<keyword evidence="5" id="KW-0547">Nucleotide-binding</keyword>
<dbReference type="RefSeq" id="WP_046591916.1">
    <property type="nucleotide sequence ID" value="NZ_LAVA02000097.1"/>
</dbReference>
<dbReference type="InterPro" id="IPR036890">
    <property type="entry name" value="HATPase_C_sf"/>
</dbReference>
<dbReference type="EC" id="2.7.13.3" evidence="2"/>
<keyword evidence="9" id="KW-0812">Transmembrane</keyword>
<proteinExistence type="predicted"/>